<proteinExistence type="predicted"/>
<sequence>MDLSQDRAIISGCSMVSIGTHKLFISVTGPSRTPLDPIVVVLAGAGDVASSYVVVERLVCSFARILLYDRSGLGRSEGGPNQYTASIAASELHMLLTQAQISPPLLLVGHSYGAIVAREYLHLYPDNVAGMVLFEAATERQSDFFRIPDPDISGVMGNLNYAQVTGLKTDSKLSREEWRTRVADISRGAAAWQAEASSFVEVCKALRGKEQYKRKALGAKPLSVIRANSSRDYQRIYEKGIEAGNGTEEQREAFRQMLNKWEDVDREMKEEQLLLSFNSRLVHIPDCGHHVHLVRPDILVQEIRWVKDQISGEPEGSIEKL</sequence>
<reference evidence="1" key="1">
    <citation type="journal article" date="2022" name="bioRxiv">
        <title>Population genetic analysis of Ophidiomyces ophidiicola, the causative agent of snake fungal disease, indicates recent introductions to the USA.</title>
        <authorList>
            <person name="Ladner J.T."/>
            <person name="Palmer J.M."/>
            <person name="Ettinger C.L."/>
            <person name="Stajich J.E."/>
            <person name="Farrell T.M."/>
            <person name="Glorioso B.M."/>
            <person name="Lawson B."/>
            <person name="Price S.J."/>
            <person name="Stengle A.G."/>
            <person name="Grear D.A."/>
            <person name="Lorch J.M."/>
        </authorList>
    </citation>
    <scope>NUCLEOTIDE SEQUENCE</scope>
    <source>
        <strain evidence="1">NWHC 24266-5</strain>
    </source>
</reference>
<gene>
    <name evidence="1" type="ORF">LOY88_005863</name>
</gene>
<name>A0ACB8UPI8_9EURO</name>
<accession>A0ACB8UPI8</accession>
<comment type="caution">
    <text evidence="1">The sequence shown here is derived from an EMBL/GenBank/DDBJ whole genome shotgun (WGS) entry which is preliminary data.</text>
</comment>
<dbReference type="EMBL" id="JALBCA010000115">
    <property type="protein sequence ID" value="KAI2382641.1"/>
    <property type="molecule type" value="Genomic_DNA"/>
</dbReference>
<protein>
    <submittedName>
        <fullName evidence="1">Uncharacterized protein</fullName>
    </submittedName>
</protein>
<organism evidence="1">
    <name type="scientific">Ophidiomyces ophidiicola</name>
    <dbReference type="NCBI Taxonomy" id="1387563"/>
    <lineage>
        <taxon>Eukaryota</taxon>
        <taxon>Fungi</taxon>
        <taxon>Dikarya</taxon>
        <taxon>Ascomycota</taxon>
        <taxon>Pezizomycotina</taxon>
        <taxon>Eurotiomycetes</taxon>
        <taxon>Eurotiomycetidae</taxon>
        <taxon>Onygenales</taxon>
        <taxon>Onygenaceae</taxon>
        <taxon>Ophidiomyces</taxon>
    </lineage>
</organism>
<evidence type="ECO:0000313" key="1">
    <source>
        <dbReference type="EMBL" id="KAI2382641.1"/>
    </source>
</evidence>